<dbReference type="EMBL" id="KZ772681">
    <property type="protein sequence ID" value="PTQ47059.1"/>
    <property type="molecule type" value="Genomic_DNA"/>
</dbReference>
<dbReference type="AlphaFoldDB" id="A0A2R6XLU8"/>
<name>A0A2R6XLU8_MARPO</name>
<keyword evidence="3" id="KW-1185">Reference proteome</keyword>
<sequence>MAVTPIDPFAEENVRDPSDKLSPTRGILVVQRRMAAGGFSSSTQNATFAAFTLSPNSSTRPQHSTVRTREPTNPGSMKSDLCRHPSVESGASPF</sequence>
<dbReference type="Gramene" id="Mp7g14630.1">
    <property type="protein sequence ID" value="Mp7g14630.1.cds"/>
    <property type="gene ID" value="Mp7g14630"/>
</dbReference>
<organism evidence="2 3">
    <name type="scientific">Marchantia polymorpha</name>
    <name type="common">Common liverwort</name>
    <name type="synonym">Marchantia aquatica</name>
    <dbReference type="NCBI Taxonomy" id="3197"/>
    <lineage>
        <taxon>Eukaryota</taxon>
        <taxon>Viridiplantae</taxon>
        <taxon>Streptophyta</taxon>
        <taxon>Embryophyta</taxon>
        <taxon>Marchantiophyta</taxon>
        <taxon>Marchantiopsida</taxon>
        <taxon>Marchantiidae</taxon>
        <taxon>Marchantiales</taxon>
        <taxon>Marchantiaceae</taxon>
        <taxon>Marchantia</taxon>
    </lineage>
</organism>
<gene>
    <name evidence="2" type="ORF">MARPO_0009s0148</name>
</gene>
<dbReference type="Proteomes" id="UP000244005">
    <property type="component" value="Unassembled WGS sequence"/>
</dbReference>
<evidence type="ECO:0000256" key="1">
    <source>
        <dbReference type="SAM" id="MobiDB-lite"/>
    </source>
</evidence>
<proteinExistence type="predicted"/>
<evidence type="ECO:0000313" key="2">
    <source>
        <dbReference type="EMBL" id="PTQ47059.1"/>
    </source>
</evidence>
<protein>
    <submittedName>
        <fullName evidence="2">Uncharacterized protein</fullName>
    </submittedName>
</protein>
<feature type="compositionally biased region" description="Polar residues" evidence="1">
    <location>
        <begin position="50"/>
        <end position="76"/>
    </location>
</feature>
<evidence type="ECO:0000313" key="3">
    <source>
        <dbReference type="Proteomes" id="UP000244005"/>
    </source>
</evidence>
<accession>A0A2R6XLU8</accession>
<reference evidence="3" key="1">
    <citation type="journal article" date="2017" name="Cell">
        <title>Insights into land plant evolution garnered from the Marchantia polymorpha genome.</title>
        <authorList>
            <person name="Bowman J.L."/>
            <person name="Kohchi T."/>
            <person name="Yamato K.T."/>
            <person name="Jenkins J."/>
            <person name="Shu S."/>
            <person name="Ishizaki K."/>
            <person name="Yamaoka S."/>
            <person name="Nishihama R."/>
            <person name="Nakamura Y."/>
            <person name="Berger F."/>
            <person name="Adam C."/>
            <person name="Aki S.S."/>
            <person name="Althoff F."/>
            <person name="Araki T."/>
            <person name="Arteaga-Vazquez M.A."/>
            <person name="Balasubrmanian S."/>
            <person name="Barry K."/>
            <person name="Bauer D."/>
            <person name="Boehm C.R."/>
            <person name="Briginshaw L."/>
            <person name="Caballero-Perez J."/>
            <person name="Catarino B."/>
            <person name="Chen F."/>
            <person name="Chiyoda S."/>
            <person name="Chovatia M."/>
            <person name="Davies K.M."/>
            <person name="Delmans M."/>
            <person name="Demura T."/>
            <person name="Dierschke T."/>
            <person name="Dolan L."/>
            <person name="Dorantes-Acosta A.E."/>
            <person name="Eklund D.M."/>
            <person name="Florent S.N."/>
            <person name="Flores-Sandoval E."/>
            <person name="Fujiyama A."/>
            <person name="Fukuzawa H."/>
            <person name="Galik B."/>
            <person name="Grimanelli D."/>
            <person name="Grimwood J."/>
            <person name="Grossniklaus U."/>
            <person name="Hamada T."/>
            <person name="Haseloff J."/>
            <person name="Hetherington A.J."/>
            <person name="Higo A."/>
            <person name="Hirakawa Y."/>
            <person name="Hundley H.N."/>
            <person name="Ikeda Y."/>
            <person name="Inoue K."/>
            <person name="Inoue S.I."/>
            <person name="Ishida S."/>
            <person name="Jia Q."/>
            <person name="Kakita M."/>
            <person name="Kanazawa T."/>
            <person name="Kawai Y."/>
            <person name="Kawashima T."/>
            <person name="Kennedy M."/>
            <person name="Kinose K."/>
            <person name="Kinoshita T."/>
            <person name="Kohara Y."/>
            <person name="Koide E."/>
            <person name="Komatsu K."/>
            <person name="Kopischke S."/>
            <person name="Kubo M."/>
            <person name="Kyozuka J."/>
            <person name="Lagercrantz U."/>
            <person name="Lin S.S."/>
            <person name="Lindquist E."/>
            <person name="Lipzen A.M."/>
            <person name="Lu C.W."/>
            <person name="De Luna E."/>
            <person name="Martienssen R.A."/>
            <person name="Minamino N."/>
            <person name="Mizutani M."/>
            <person name="Mizutani M."/>
            <person name="Mochizuki N."/>
            <person name="Monte I."/>
            <person name="Mosher R."/>
            <person name="Nagasaki H."/>
            <person name="Nakagami H."/>
            <person name="Naramoto S."/>
            <person name="Nishitani K."/>
            <person name="Ohtani M."/>
            <person name="Okamoto T."/>
            <person name="Okumura M."/>
            <person name="Phillips J."/>
            <person name="Pollak B."/>
            <person name="Reinders A."/>
            <person name="Rovekamp M."/>
            <person name="Sano R."/>
            <person name="Sawa S."/>
            <person name="Schmid M.W."/>
            <person name="Shirakawa M."/>
            <person name="Solano R."/>
            <person name="Spunde A."/>
            <person name="Suetsugu N."/>
            <person name="Sugano S."/>
            <person name="Sugiyama A."/>
            <person name="Sun R."/>
            <person name="Suzuki Y."/>
            <person name="Takenaka M."/>
            <person name="Takezawa D."/>
            <person name="Tomogane H."/>
            <person name="Tsuzuki M."/>
            <person name="Ueda T."/>
            <person name="Umeda M."/>
            <person name="Ward J.M."/>
            <person name="Watanabe Y."/>
            <person name="Yazaki K."/>
            <person name="Yokoyama R."/>
            <person name="Yoshitake Y."/>
            <person name="Yotsui I."/>
            <person name="Zachgo S."/>
            <person name="Schmutz J."/>
        </authorList>
    </citation>
    <scope>NUCLEOTIDE SEQUENCE [LARGE SCALE GENOMIC DNA]</scope>
    <source>
        <strain evidence="3">Tak-1</strain>
    </source>
</reference>
<feature type="region of interest" description="Disordered" evidence="1">
    <location>
        <begin position="50"/>
        <end position="94"/>
    </location>
</feature>
<feature type="region of interest" description="Disordered" evidence="1">
    <location>
        <begin position="1"/>
        <end position="23"/>
    </location>
</feature>